<feature type="region of interest" description="Disordered" evidence="2">
    <location>
        <begin position="1005"/>
        <end position="1045"/>
    </location>
</feature>
<feature type="region of interest" description="Disordered" evidence="2">
    <location>
        <begin position="1063"/>
        <end position="1086"/>
    </location>
</feature>
<feature type="compositionally biased region" description="Low complexity" evidence="2">
    <location>
        <begin position="431"/>
        <end position="444"/>
    </location>
</feature>
<feature type="region of interest" description="Disordered" evidence="2">
    <location>
        <begin position="1340"/>
        <end position="1367"/>
    </location>
</feature>
<feature type="compositionally biased region" description="Pro residues" evidence="2">
    <location>
        <begin position="608"/>
        <end position="617"/>
    </location>
</feature>
<keyword evidence="1" id="KW-0175">Coiled coil</keyword>
<accession>A0A2T7PS27</accession>
<evidence type="ECO:0000313" key="3">
    <source>
        <dbReference type="EMBL" id="PVD36226.1"/>
    </source>
</evidence>
<evidence type="ECO:0000256" key="1">
    <source>
        <dbReference type="SAM" id="Coils"/>
    </source>
</evidence>
<feature type="compositionally biased region" description="Basic and acidic residues" evidence="2">
    <location>
        <begin position="413"/>
        <end position="428"/>
    </location>
</feature>
<keyword evidence="4" id="KW-1185">Reference proteome</keyword>
<feature type="region of interest" description="Disordered" evidence="2">
    <location>
        <begin position="886"/>
        <end position="914"/>
    </location>
</feature>
<feature type="region of interest" description="Disordered" evidence="2">
    <location>
        <begin position="1507"/>
        <end position="1548"/>
    </location>
</feature>
<evidence type="ECO:0000313" key="4">
    <source>
        <dbReference type="Proteomes" id="UP000245119"/>
    </source>
</evidence>
<feature type="region of interest" description="Disordered" evidence="2">
    <location>
        <begin position="326"/>
        <end position="473"/>
    </location>
</feature>
<feature type="compositionally biased region" description="Basic and acidic residues" evidence="2">
    <location>
        <begin position="329"/>
        <end position="340"/>
    </location>
</feature>
<dbReference type="Proteomes" id="UP000245119">
    <property type="component" value="Linkage Group LG2"/>
</dbReference>
<dbReference type="PANTHER" id="PTHR37915">
    <property type="match status" value="1"/>
</dbReference>
<sequence length="1584" mass="176347">MMNYVGSISILDRGDAPAQAVIDRNARSMAQRIADETKDELEKVMTRVENYIFYNFTQCNIYHTSVHFLSFQGELEEIMKDQVKKKKYQHQVTIFIVGFSEVSGQKLRLLQQVNEFFTENSKKIDDEDWFPTTPDMDLDDVSEKIEDGLHVAQELSRRLGDLHKDMVEYMATYAEKKASNKGKKKLEKSLLQAKEEVQTLAEKLLGVQTELQEKDEKLQSTFKQLESKNLEVQKFRTAAELAKQKIVLVQKELEEQKRMTEDIKRDLTKLYEDQIAALTEAHHKELEEIKKQHATQIHSLTEELQQARQEAATTQHYLLQLQVQTNNEDDVRSETGRQFDLDSETSIDGISRQSSKQESRPSTKEAKSSKKKSSSKSPARTPGGKDGKGSRASGAGAKTDSDSSGEETSEYPDSGHTKVERRADKEFAEIAVQDEGGDAAAAVVEESRSKEATARHSKRSALEPVHEFHDSEDAFSLTDEESWAQVPKERVEGRFAQYRRLAQQRLRELEDQKQLTIAKTTRKVQLLKAQFVEHKNKWEAERKILIEQVEQAHRLQNDAEKEADAALTQLEDFITEQEQLEEQEETRRSAILRGTSDASLTTGQTPIPRTPGPPPQTPGTASVSPAHPTPPESQASEDLHNLMQQTDDAKVAERNAHARDPGTMSAPPNIDSTASAVEGMKKEDDATQKASSATPTALAKTQDQLPSDLSKGSDLTSPHLPYTPLATTLSSSVQEITEEKQATDAETKASQTEGENEEFATLKRKSNVGEETVQAPRDKSMSLTRDASKDTEALSGKSPDGATRLEGSSEDELRELSARRRAQLRDVYKTRLVGARQAAEDRRANTPLITIPTREALEDDLVDEEEQDDVALPDELKEEVEEQKRLKELSHYDIGTSPPPGSKAPSSRDMKLPSRKSTLLEHPLLQEYLKVYEGVVSFKDTMARSFLDKDMMSASQILADLETLVFDKEKPVLSQVEHHTTNILYVLEEIAGVVNSVVLNDREPPVSSLLPLSRDESRLPPTRETSEVYPSHSAAQTASSFTNPDRTHVHVDAYMRLDGAGRRTSTELHGAGGVSRTGSHQSSLSGTGRQQLADLQEQYILLYVSMCSVCGLVRPRAFVLQCAQQQLQEDSRKHEEQLRHNTVVMMEMQDTINELQRELSTLGKTTKKSRSASSSNQVAPSPDMSLMFTRLDLERNAKIMKKAVLDQRLSSVKYKEAVSTMDEYVSLPAQRLAHLVRKYVHHSRMKQIEDNVKSSPAVDEQVFDTLDKMEVLQNQRARKWADKMDQMGLERLRLAAMLMDSLDNIEEESGLFLIKPMYSFKGRELKVPVTQKLTRPVRMQPASRQQSAAQESTAPFVPAPTPASNVRRLDRHTPVNQAAGEMTFMPPPPPSRPEDGVVGSVAIRNMGASHTPLLVHSHQTWNLPSSRAGLSKDSSASLLNTPRMLELDINRMLIGQNNISAKLPHALTDDRLVNVSNNNLRSYVTVHRPTAPLSGGDQQSLAAGDTAVLTPPSSVTPRPPLAVSPADRDIPPSLNPATPLPPIAGDQAVASIPCDPEEASRDIGLEPAGIKSMAIILDPIGVLK</sequence>
<feature type="region of interest" description="Disordered" evidence="2">
    <location>
        <begin position="578"/>
        <end position="814"/>
    </location>
</feature>
<feature type="compositionally biased region" description="Polar residues" evidence="2">
    <location>
        <begin position="1076"/>
        <end position="1086"/>
    </location>
</feature>
<protein>
    <submittedName>
        <fullName evidence="3">Uncharacterized protein</fullName>
    </submittedName>
</protein>
<feature type="compositionally biased region" description="Basic and acidic residues" evidence="2">
    <location>
        <begin position="737"/>
        <end position="747"/>
    </location>
</feature>
<dbReference type="STRING" id="400727.A0A2T7PS27"/>
<feature type="compositionally biased region" description="Polar residues" evidence="2">
    <location>
        <begin position="1342"/>
        <end position="1353"/>
    </location>
</feature>
<comment type="caution">
    <text evidence="3">The sequence shown here is derived from an EMBL/GenBank/DDBJ whole genome shotgun (WGS) entry which is preliminary data.</text>
</comment>
<reference evidence="3 4" key="1">
    <citation type="submission" date="2018-04" db="EMBL/GenBank/DDBJ databases">
        <title>The genome of golden apple snail Pomacea canaliculata provides insight into stress tolerance and invasive adaptation.</title>
        <authorList>
            <person name="Liu C."/>
            <person name="Liu B."/>
            <person name="Ren Y."/>
            <person name="Zhang Y."/>
            <person name="Wang H."/>
            <person name="Li S."/>
            <person name="Jiang F."/>
            <person name="Yin L."/>
            <person name="Zhang G."/>
            <person name="Qian W."/>
            <person name="Fan W."/>
        </authorList>
    </citation>
    <scope>NUCLEOTIDE SEQUENCE [LARGE SCALE GENOMIC DNA]</scope>
    <source>
        <strain evidence="3">SZHN2017</strain>
        <tissue evidence="3">Muscle</tissue>
    </source>
</reference>
<name>A0A2T7PS27_POMCA</name>
<proteinExistence type="predicted"/>
<gene>
    <name evidence="3" type="ORF">C0Q70_03202</name>
</gene>
<feature type="compositionally biased region" description="Polar residues" evidence="2">
    <location>
        <begin position="344"/>
        <end position="354"/>
    </location>
</feature>
<feature type="compositionally biased region" description="Basic and acidic residues" evidence="2">
    <location>
        <begin position="776"/>
        <end position="792"/>
    </location>
</feature>
<feature type="compositionally biased region" description="Polar residues" evidence="2">
    <location>
        <begin position="632"/>
        <end position="646"/>
    </location>
</feature>
<evidence type="ECO:0000256" key="2">
    <source>
        <dbReference type="SAM" id="MobiDB-lite"/>
    </source>
</evidence>
<feature type="compositionally biased region" description="Basic and acidic residues" evidence="2">
    <location>
        <begin position="355"/>
        <end position="368"/>
    </location>
</feature>
<feature type="region of interest" description="Disordered" evidence="2">
    <location>
        <begin position="1162"/>
        <end position="1181"/>
    </location>
</feature>
<feature type="compositionally biased region" description="Polar residues" evidence="2">
    <location>
        <begin position="725"/>
        <end position="735"/>
    </location>
</feature>
<feature type="compositionally biased region" description="Polar residues" evidence="2">
    <location>
        <begin position="1033"/>
        <end position="1044"/>
    </location>
</feature>
<feature type="compositionally biased region" description="Basic and acidic residues" evidence="2">
    <location>
        <begin position="647"/>
        <end position="660"/>
    </location>
</feature>
<dbReference type="PANTHER" id="PTHR37915:SF3">
    <property type="match status" value="1"/>
</dbReference>
<dbReference type="EMBL" id="PZQS01000002">
    <property type="protein sequence ID" value="PVD36226.1"/>
    <property type="molecule type" value="Genomic_DNA"/>
</dbReference>
<feature type="coiled-coil region" evidence="1">
    <location>
        <begin position="176"/>
        <end position="317"/>
    </location>
</feature>
<dbReference type="OrthoDB" id="10037468at2759"/>
<organism evidence="3 4">
    <name type="scientific">Pomacea canaliculata</name>
    <name type="common">Golden apple snail</name>
    <dbReference type="NCBI Taxonomy" id="400727"/>
    <lineage>
        <taxon>Eukaryota</taxon>
        <taxon>Metazoa</taxon>
        <taxon>Spiralia</taxon>
        <taxon>Lophotrochozoa</taxon>
        <taxon>Mollusca</taxon>
        <taxon>Gastropoda</taxon>
        <taxon>Caenogastropoda</taxon>
        <taxon>Architaenioglossa</taxon>
        <taxon>Ampullarioidea</taxon>
        <taxon>Ampullariidae</taxon>
        <taxon>Pomacea</taxon>
    </lineage>
</organism>
<feature type="compositionally biased region" description="Basic and acidic residues" evidence="2">
    <location>
        <begin position="445"/>
        <end position="472"/>
    </location>
</feature>
<feature type="compositionally biased region" description="Polar residues" evidence="2">
    <location>
        <begin position="688"/>
        <end position="707"/>
    </location>
</feature>